<comment type="caution">
    <text evidence="2">The sequence shown here is derived from an EMBL/GenBank/DDBJ whole genome shotgun (WGS) entry which is preliminary data.</text>
</comment>
<proteinExistence type="predicted"/>
<dbReference type="Proteomes" id="UP001352223">
    <property type="component" value="Unassembled WGS sequence"/>
</dbReference>
<dbReference type="EMBL" id="JAOZYB010000057">
    <property type="protein sequence ID" value="MEB3960622.1"/>
    <property type="molecule type" value="Genomic_DNA"/>
</dbReference>
<name>A0ABU6C7E2_9ACTN</name>
<protein>
    <submittedName>
        <fullName evidence="2">STAS domain-containing protein</fullName>
    </submittedName>
</protein>
<dbReference type="RefSeq" id="WP_324767745.1">
    <property type="nucleotide sequence ID" value="NZ_BAAATS010000016.1"/>
</dbReference>
<gene>
    <name evidence="2" type="ORF">OKJ48_10255</name>
</gene>
<reference evidence="2 3" key="1">
    <citation type="submission" date="2022-10" db="EMBL/GenBank/DDBJ databases">
        <authorList>
            <person name="Xie J."/>
            <person name="Shen N."/>
        </authorList>
    </citation>
    <scope>NUCLEOTIDE SEQUENCE [LARGE SCALE GENOMIC DNA]</scope>
    <source>
        <strain evidence="2 3">DSM 41681</strain>
    </source>
</reference>
<sequence length="109" mass="11529">MDRLVIKETASDAPSRLTLVLSGELDVINVGKLSDTIVLELEAGKRHLLLDLTGVIRCDNGSLYTLLGMRHAANHAHGSLALIAASACVQQALDRAGLRALLPFDAATT</sequence>
<keyword evidence="3" id="KW-1185">Reference proteome</keyword>
<evidence type="ECO:0000259" key="1">
    <source>
        <dbReference type="PROSITE" id="PS50801"/>
    </source>
</evidence>
<accession>A0ABU6C7E2</accession>
<dbReference type="SUPFAM" id="SSF52091">
    <property type="entry name" value="SpoIIaa-like"/>
    <property type="match status" value="1"/>
</dbReference>
<evidence type="ECO:0000313" key="2">
    <source>
        <dbReference type="EMBL" id="MEB3960622.1"/>
    </source>
</evidence>
<dbReference type="CDD" id="cd07043">
    <property type="entry name" value="STAS_anti-anti-sigma_factors"/>
    <property type="match status" value="1"/>
</dbReference>
<dbReference type="Pfam" id="PF13466">
    <property type="entry name" value="STAS_2"/>
    <property type="match status" value="1"/>
</dbReference>
<feature type="domain" description="STAS" evidence="1">
    <location>
        <begin position="6"/>
        <end position="109"/>
    </location>
</feature>
<dbReference type="InterPro" id="IPR058548">
    <property type="entry name" value="MlaB-like_STAS"/>
</dbReference>
<evidence type="ECO:0000313" key="3">
    <source>
        <dbReference type="Proteomes" id="UP001352223"/>
    </source>
</evidence>
<organism evidence="2 3">
    <name type="scientific">Streptomyces kunmingensis</name>
    <dbReference type="NCBI Taxonomy" id="68225"/>
    <lineage>
        <taxon>Bacteria</taxon>
        <taxon>Bacillati</taxon>
        <taxon>Actinomycetota</taxon>
        <taxon>Actinomycetes</taxon>
        <taxon>Kitasatosporales</taxon>
        <taxon>Streptomycetaceae</taxon>
        <taxon>Streptomyces</taxon>
    </lineage>
</organism>
<dbReference type="InterPro" id="IPR002645">
    <property type="entry name" value="STAS_dom"/>
</dbReference>
<dbReference type="InterPro" id="IPR036513">
    <property type="entry name" value="STAS_dom_sf"/>
</dbReference>
<dbReference type="PROSITE" id="PS50801">
    <property type="entry name" value="STAS"/>
    <property type="match status" value="1"/>
</dbReference>
<dbReference type="Gene3D" id="3.30.750.24">
    <property type="entry name" value="STAS domain"/>
    <property type="match status" value="1"/>
</dbReference>